<protein>
    <submittedName>
        <fullName evidence="1">Uncharacterized protein</fullName>
    </submittedName>
</protein>
<organism evidence="1">
    <name type="scientific">Trichophyton rubrum CBS 288.86</name>
    <dbReference type="NCBI Taxonomy" id="1215330"/>
    <lineage>
        <taxon>Eukaryota</taxon>
        <taxon>Fungi</taxon>
        <taxon>Dikarya</taxon>
        <taxon>Ascomycota</taxon>
        <taxon>Pezizomycotina</taxon>
        <taxon>Eurotiomycetes</taxon>
        <taxon>Eurotiomycetidae</taxon>
        <taxon>Onygenales</taxon>
        <taxon>Arthrodermataceae</taxon>
        <taxon>Trichophyton</taxon>
    </lineage>
</organism>
<reference evidence="1" key="1">
    <citation type="submission" date="2014-02" db="EMBL/GenBank/DDBJ databases">
        <title>The Genome Sequence of Trichophyton rubrum (morphotype fischeri) CBS 288.86.</title>
        <authorList>
            <consortium name="The Broad Institute Genomics Platform"/>
            <person name="Cuomo C.A."/>
            <person name="White T.C."/>
            <person name="Graser Y."/>
            <person name="Martinez-Rossi N."/>
            <person name="Heitman J."/>
            <person name="Young S.K."/>
            <person name="Zeng Q."/>
            <person name="Gargeya S."/>
            <person name="Abouelleil A."/>
            <person name="Alvarado L."/>
            <person name="Chapman S.B."/>
            <person name="Gainer-Dewar J."/>
            <person name="Goldberg J."/>
            <person name="Griggs A."/>
            <person name="Gujja S."/>
            <person name="Hansen M."/>
            <person name="Howarth C."/>
            <person name="Imamovic A."/>
            <person name="Larimer J."/>
            <person name="Martinez D."/>
            <person name="Murphy C."/>
            <person name="Pearson M.D."/>
            <person name="Persinoti G."/>
            <person name="Poon T."/>
            <person name="Priest M."/>
            <person name="Roberts A.D."/>
            <person name="Saif S."/>
            <person name="Shea T.D."/>
            <person name="Sykes S.N."/>
            <person name="Wortman J."/>
            <person name="Nusbaum C."/>
            <person name="Birren B."/>
        </authorList>
    </citation>
    <scope>NUCLEOTIDE SEQUENCE [LARGE SCALE GENOMIC DNA]</scope>
    <source>
        <strain evidence="1">CBS 288.86</strain>
    </source>
</reference>
<dbReference type="EMBL" id="KK207947">
    <property type="protein sequence ID" value="EZF47267.1"/>
    <property type="molecule type" value="Genomic_DNA"/>
</dbReference>
<evidence type="ECO:0000313" key="1">
    <source>
        <dbReference type="EMBL" id="EZF47267.1"/>
    </source>
</evidence>
<sequence length="109" mass="12776">MRSEKKKLNTPEMMCLRPFKPHPCLEPREAMSLSQQAALLVCLGLFLFSGSLCSLVSARIRLKREAERKNQRREEEDEEDEVLVKRKEALMTKLVMYCHESYITGFSYF</sequence>
<accession>A0A022VLT2</accession>
<dbReference type="Proteomes" id="UP000023758">
    <property type="component" value="Unassembled WGS sequence"/>
</dbReference>
<gene>
    <name evidence="1" type="ORF">H103_08844</name>
</gene>
<name>A0A022VLT2_TRIRU</name>
<dbReference type="AlphaFoldDB" id="A0A022VLT2"/>
<proteinExistence type="predicted"/>
<dbReference type="HOGENOM" id="CLU_2185801_0_0_1"/>